<organism evidence="2 3">
    <name type="scientific">Sporothrix schenckii 1099-18</name>
    <dbReference type="NCBI Taxonomy" id="1397361"/>
    <lineage>
        <taxon>Eukaryota</taxon>
        <taxon>Fungi</taxon>
        <taxon>Dikarya</taxon>
        <taxon>Ascomycota</taxon>
        <taxon>Pezizomycotina</taxon>
        <taxon>Sordariomycetes</taxon>
        <taxon>Sordariomycetidae</taxon>
        <taxon>Ophiostomatales</taxon>
        <taxon>Ophiostomataceae</taxon>
        <taxon>Sporothrix</taxon>
    </lineage>
</organism>
<dbReference type="AlphaFoldDB" id="A0A0F2M2Z3"/>
<dbReference type="KEGG" id="ssck:SPSK_03746"/>
<dbReference type="GeneID" id="27665857"/>
<accession>A0A0F2M2Z3</accession>
<gene>
    <name evidence="2" type="ORF">SPSK_03746</name>
</gene>
<name>A0A0F2M2Z3_SPOSC</name>
<evidence type="ECO:0000313" key="2">
    <source>
        <dbReference type="EMBL" id="KJR82506.1"/>
    </source>
</evidence>
<proteinExistence type="predicted"/>
<feature type="region of interest" description="Disordered" evidence="1">
    <location>
        <begin position="23"/>
        <end position="45"/>
    </location>
</feature>
<evidence type="ECO:0000256" key="1">
    <source>
        <dbReference type="SAM" id="MobiDB-lite"/>
    </source>
</evidence>
<reference evidence="2 3" key="1">
    <citation type="journal article" date="2014" name="BMC Genomics">
        <title>Comparative genomics of the major fungal agents of human and animal Sporotrichosis: Sporothrix schenckii and Sporothrix brasiliensis.</title>
        <authorList>
            <person name="Teixeira M.M."/>
            <person name="de Almeida L.G."/>
            <person name="Kubitschek-Barreira P."/>
            <person name="Alves F.L."/>
            <person name="Kioshima E.S."/>
            <person name="Abadio A.K."/>
            <person name="Fernandes L."/>
            <person name="Derengowski L.S."/>
            <person name="Ferreira K.S."/>
            <person name="Souza R.C."/>
            <person name="Ruiz J.C."/>
            <person name="de Andrade N.C."/>
            <person name="Paes H.C."/>
            <person name="Nicola A.M."/>
            <person name="Albuquerque P."/>
            <person name="Gerber A.L."/>
            <person name="Martins V.P."/>
            <person name="Peconick L.D."/>
            <person name="Neto A.V."/>
            <person name="Chaucanez C.B."/>
            <person name="Silva P.A."/>
            <person name="Cunha O.L."/>
            <person name="de Oliveira F.F."/>
            <person name="dos Santos T.C."/>
            <person name="Barros A.L."/>
            <person name="Soares M.A."/>
            <person name="de Oliveira L.M."/>
            <person name="Marini M.M."/>
            <person name="Villalobos-Duno H."/>
            <person name="Cunha M.M."/>
            <person name="de Hoog S."/>
            <person name="da Silveira J.F."/>
            <person name="Henrissat B."/>
            <person name="Nino-Vega G.A."/>
            <person name="Cisalpino P.S."/>
            <person name="Mora-Montes H.M."/>
            <person name="Almeida S.R."/>
            <person name="Stajich J.E."/>
            <person name="Lopes-Bezerra L.M."/>
            <person name="Vasconcelos A.T."/>
            <person name="Felipe M.S."/>
        </authorList>
    </citation>
    <scope>NUCLEOTIDE SEQUENCE [LARGE SCALE GENOMIC DNA]</scope>
    <source>
        <strain evidence="2 3">1099-18</strain>
    </source>
</reference>
<reference evidence="2 3" key="2">
    <citation type="journal article" date="2015" name="Eukaryot. Cell">
        <title>Asexual propagation of a virulent clone complex in a human and feline outbreak of sporotrichosis.</title>
        <authorList>
            <person name="Teixeira Mde M."/>
            <person name="Rodrigues A.M."/>
            <person name="Tsui C.K."/>
            <person name="de Almeida L.G."/>
            <person name="Van Diepeningen A.D."/>
            <person name="van den Ende B.G."/>
            <person name="Fernandes G.F."/>
            <person name="Kano R."/>
            <person name="Hamelin R.C."/>
            <person name="Lopes-Bezerra L.M."/>
            <person name="Vasconcelos A.T."/>
            <person name="de Hoog S."/>
            <person name="de Camargo Z.P."/>
            <person name="Felipe M.S."/>
        </authorList>
    </citation>
    <scope>NUCLEOTIDE SEQUENCE [LARGE SCALE GENOMIC DNA]</scope>
    <source>
        <strain evidence="2 3">1099-18</strain>
    </source>
</reference>
<protein>
    <submittedName>
        <fullName evidence="2">Uncharacterized protein</fullName>
    </submittedName>
</protein>
<evidence type="ECO:0000313" key="3">
    <source>
        <dbReference type="Proteomes" id="UP000033710"/>
    </source>
</evidence>
<dbReference type="Proteomes" id="UP000033710">
    <property type="component" value="Unassembled WGS sequence"/>
</dbReference>
<sequence length="97" mass="10354">MGLGAHDAFWLYVGGCSVRHGGPTTVKRAGEPQKNSRRTASADNIQWTPMLSNTTGGWLHMADVVVGEALPVQSQPLVARYGGICILIRRTTMDGCG</sequence>
<dbReference type="EMBL" id="AXCR01000010">
    <property type="protein sequence ID" value="KJR82506.1"/>
    <property type="molecule type" value="Genomic_DNA"/>
</dbReference>
<comment type="caution">
    <text evidence="2">The sequence shown here is derived from an EMBL/GenBank/DDBJ whole genome shotgun (WGS) entry which is preliminary data.</text>
</comment>
<dbReference type="VEuPathDB" id="FungiDB:SPSK_03746"/>
<dbReference type="RefSeq" id="XP_016585182.1">
    <property type="nucleotide sequence ID" value="XM_016730580.1"/>
</dbReference>